<proteinExistence type="predicted"/>
<dbReference type="EMBL" id="JBHULK010000003">
    <property type="protein sequence ID" value="MFD2535412.1"/>
    <property type="molecule type" value="Genomic_DNA"/>
</dbReference>
<organism evidence="1 2">
    <name type="scientific">Gelatiniphilus marinus</name>
    <dbReference type="NCBI Taxonomy" id="1759464"/>
    <lineage>
        <taxon>Bacteria</taxon>
        <taxon>Pseudomonadati</taxon>
        <taxon>Bacteroidota</taxon>
        <taxon>Flavobacteriia</taxon>
        <taxon>Flavobacteriales</taxon>
        <taxon>Flavobacteriaceae</taxon>
        <taxon>Gelatiniphilus</taxon>
    </lineage>
</organism>
<dbReference type="NCBIfam" id="NF033832">
    <property type="entry name" value="sce7726_fam"/>
    <property type="match status" value="1"/>
</dbReference>
<accession>A0ABW5JVL0</accession>
<dbReference type="Proteomes" id="UP001597441">
    <property type="component" value="Unassembled WGS sequence"/>
</dbReference>
<sequence>MEITKDLNQIRSLAQIFSTANFKKIVRDEDYFDTFYRVDRYTKVKESTTNLQVLNQIYKSLLRNYKNEYVYKNILINKLLLRKYSLKSTIALNEFKIGNSIADFVLLNGEARIYEIKTELDGLEKLDKQLSDYEKFADKIYIVTSSKHIPNLLMKYYNSNIGIIELTQRNALKTVKEAKKNTFTFKHDALFKTLRKDEYISLMRSYFKFVPDVPNTQIFRECLKMSKKIDILEFQKLVVQKLKYRNISNPEVFKERQIPESLKHICYSLDFSDIEYQQLEYFLSQKSKVCISHMSEVNNLS</sequence>
<evidence type="ECO:0000313" key="2">
    <source>
        <dbReference type="Proteomes" id="UP001597441"/>
    </source>
</evidence>
<gene>
    <name evidence="1" type="ORF">ACFSQS_09900</name>
</gene>
<name>A0ABW5JVL0_9FLAO</name>
<keyword evidence="2" id="KW-1185">Reference proteome</keyword>
<reference evidence="2" key="1">
    <citation type="journal article" date="2019" name="Int. J. Syst. Evol. Microbiol.">
        <title>The Global Catalogue of Microorganisms (GCM) 10K type strain sequencing project: providing services to taxonomists for standard genome sequencing and annotation.</title>
        <authorList>
            <consortium name="The Broad Institute Genomics Platform"/>
            <consortium name="The Broad Institute Genome Sequencing Center for Infectious Disease"/>
            <person name="Wu L."/>
            <person name="Ma J."/>
        </authorList>
    </citation>
    <scope>NUCLEOTIDE SEQUENCE [LARGE SCALE GENOMIC DNA]</scope>
    <source>
        <strain evidence="2">KCTC 42903</strain>
    </source>
</reference>
<evidence type="ECO:0000313" key="1">
    <source>
        <dbReference type="EMBL" id="MFD2535412.1"/>
    </source>
</evidence>
<dbReference type="InterPro" id="IPR047729">
    <property type="entry name" value="Sce7726-like"/>
</dbReference>
<dbReference type="RefSeq" id="WP_388017842.1">
    <property type="nucleotide sequence ID" value="NZ_JBHUDT010000003.1"/>
</dbReference>
<protein>
    <submittedName>
        <fullName evidence="1">Sce7726 family protein</fullName>
    </submittedName>
</protein>
<comment type="caution">
    <text evidence="1">The sequence shown here is derived from an EMBL/GenBank/DDBJ whole genome shotgun (WGS) entry which is preliminary data.</text>
</comment>